<dbReference type="Proteomes" id="UP001501523">
    <property type="component" value="Unassembled WGS sequence"/>
</dbReference>
<evidence type="ECO:0000313" key="1">
    <source>
        <dbReference type="EMBL" id="GAA0707209.1"/>
    </source>
</evidence>
<comment type="caution">
    <text evidence="1">The sequence shown here is derived from an EMBL/GenBank/DDBJ whole genome shotgun (WGS) entry which is preliminary data.</text>
</comment>
<sequence length="450" mass="49422">MRQPIRLLVVSVRFLLVAASGILASLPAFSESLEHCFVGNYHLEDRSDVDISPSVDGTLRWRKFDGTTGALHPQANGTWTSTRGWTKAADGMVVSFAGCDGNAIRFGGIAGTRTDFDVHEITFESHGTRLVGRLVLPRGEAKVPIVVLVHGSEHDSALTSYSLQRMLPAQGIGAFVYDKRGTGKSGGTYTQDYSLLAYDAVAAATTTRSFAGARLGSIGFQGGSQAGWVVPLAASRTAVDFAIVGFGLAVNAIDEDQQSVELQLSEKGYSRGEIRDALKVARAAEKVIASGFSNGFAELDRLRSRYSGARWYKDLRGDYTYLILPRSEAELRIMAPEFDWHTPWNYDPMPVLRSSRTPQLWILGGEDYDAPSRETRKRLQSLIAEGRDYTVAYYKNAEHGITLFEVDATGERISTRYAPGYFQLIRDFALHGTVSGQYGDAELTRPLRHD</sequence>
<evidence type="ECO:0000313" key="2">
    <source>
        <dbReference type="Proteomes" id="UP001501523"/>
    </source>
</evidence>
<dbReference type="Gene3D" id="3.40.50.1820">
    <property type="entry name" value="alpha/beta hydrolase"/>
    <property type="match status" value="1"/>
</dbReference>
<dbReference type="PANTHER" id="PTHR43265">
    <property type="entry name" value="ESTERASE ESTD"/>
    <property type="match status" value="1"/>
</dbReference>
<proteinExistence type="predicted"/>
<gene>
    <name evidence="1" type="ORF">GCM10009105_05810</name>
</gene>
<keyword evidence="2" id="KW-1185">Reference proteome</keyword>
<reference evidence="2" key="1">
    <citation type="journal article" date="2019" name="Int. J. Syst. Evol. Microbiol.">
        <title>The Global Catalogue of Microorganisms (GCM) 10K type strain sequencing project: providing services to taxonomists for standard genome sequencing and annotation.</title>
        <authorList>
            <consortium name="The Broad Institute Genomics Platform"/>
            <consortium name="The Broad Institute Genome Sequencing Center for Infectious Disease"/>
            <person name="Wu L."/>
            <person name="Ma J."/>
        </authorList>
    </citation>
    <scope>NUCLEOTIDE SEQUENCE [LARGE SCALE GENOMIC DNA]</scope>
    <source>
        <strain evidence="2">JCM 15421</strain>
    </source>
</reference>
<accession>A0ABP3TIS8</accession>
<evidence type="ECO:0008006" key="3">
    <source>
        <dbReference type="Google" id="ProtNLM"/>
    </source>
</evidence>
<dbReference type="InterPro" id="IPR053145">
    <property type="entry name" value="AB_hydrolase_Est10"/>
</dbReference>
<name>A0ABP3TIS8_9GAMM</name>
<dbReference type="EMBL" id="BAAAEU010000002">
    <property type="protein sequence ID" value="GAA0707209.1"/>
    <property type="molecule type" value="Genomic_DNA"/>
</dbReference>
<organism evidence="1 2">
    <name type="scientific">Dokdonella soli</name>
    <dbReference type="NCBI Taxonomy" id="529810"/>
    <lineage>
        <taxon>Bacteria</taxon>
        <taxon>Pseudomonadati</taxon>
        <taxon>Pseudomonadota</taxon>
        <taxon>Gammaproteobacteria</taxon>
        <taxon>Lysobacterales</taxon>
        <taxon>Rhodanobacteraceae</taxon>
        <taxon>Dokdonella</taxon>
    </lineage>
</organism>
<dbReference type="InterPro" id="IPR029058">
    <property type="entry name" value="AB_hydrolase_fold"/>
</dbReference>
<protein>
    <recommendedName>
        <fullName evidence="3">Alpha/beta hydrolase</fullName>
    </recommendedName>
</protein>
<dbReference type="PANTHER" id="PTHR43265:SF1">
    <property type="entry name" value="ESTERASE ESTD"/>
    <property type="match status" value="1"/>
</dbReference>
<dbReference type="SUPFAM" id="SSF53474">
    <property type="entry name" value="alpha/beta-Hydrolases"/>
    <property type="match status" value="1"/>
</dbReference>